<accession>A0A090IHH0</accession>
<proteinExistence type="predicted"/>
<dbReference type="HOGENOM" id="CLU_2735645_0_0_6"/>
<protein>
    <submittedName>
        <fullName evidence="1">Probable malate:quinone oxidoreductase-MQO-Malate dehydrogenase [quinone]</fullName>
    </submittedName>
</protein>
<dbReference type="Proteomes" id="UP000183794">
    <property type="component" value="Unassembled WGS sequence"/>
</dbReference>
<gene>
    <name evidence="1" type="ORF">NVI5450_2568</name>
</gene>
<dbReference type="AlphaFoldDB" id="A0A090IHH0"/>
<reference evidence="1 2" key="1">
    <citation type="submission" date="2016-11" db="EMBL/GenBank/DDBJ databases">
        <authorList>
            <person name="Jaros S."/>
            <person name="Januszkiewicz K."/>
            <person name="Wedrychowicz H."/>
        </authorList>
    </citation>
    <scope>NUCLEOTIDE SEQUENCE [LARGE SCALE GENOMIC DNA]</scope>
    <source>
        <strain evidence="1">NVI 5450</strain>
    </source>
</reference>
<evidence type="ECO:0000313" key="2">
    <source>
        <dbReference type="Proteomes" id="UP000183794"/>
    </source>
</evidence>
<dbReference type="KEGG" id="mvs:MVIS_4238"/>
<evidence type="ECO:0000313" key="1">
    <source>
        <dbReference type="EMBL" id="SGZ02532.1"/>
    </source>
</evidence>
<name>A0A090IHH0_9GAMM</name>
<sequence length="71" mass="7865">MVTLKQVMLELNGFSHSDYTHQSLTAKAVIFYIYGADTFGACTLVYQEATSSAGYQIWFGSDTKATNPDCR</sequence>
<dbReference type="PATRIC" id="fig|80854.5.peg.4493"/>
<organism evidence="1 2">
    <name type="scientific">Moritella viscosa</name>
    <dbReference type="NCBI Taxonomy" id="80854"/>
    <lineage>
        <taxon>Bacteria</taxon>
        <taxon>Pseudomonadati</taxon>
        <taxon>Pseudomonadota</taxon>
        <taxon>Gammaproteobacteria</taxon>
        <taxon>Alteromonadales</taxon>
        <taxon>Moritellaceae</taxon>
        <taxon>Moritella</taxon>
    </lineage>
</organism>
<dbReference type="EMBL" id="FPLD01000066">
    <property type="protein sequence ID" value="SGZ02532.1"/>
    <property type="molecule type" value="Genomic_DNA"/>
</dbReference>
<dbReference type="STRING" id="80854.MVIS_4238"/>